<protein>
    <submittedName>
        <fullName evidence="1">Uncharacterized protein</fullName>
    </submittedName>
</protein>
<name>A0A7C8P6P8_ORBOL</name>
<organism evidence="1 2">
    <name type="scientific">Orbilia oligospora</name>
    <name type="common">Nematode-trapping fungus</name>
    <name type="synonym">Arthrobotrys oligospora</name>
    <dbReference type="NCBI Taxonomy" id="2813651"/>
    <lineage>
        <taxon>Eukaryota</taxon>
        <taxon>Fungi</taxon>
        <taxon>Dikarya</taxon>
        <taxon>Ascomycota</taxon>
        <taxon>Pezizomycotina</taxon>
        <taxon>Orbiliomycetes</taxon>
        <taxon>Orbiliales</taxon>
        <taxon>Orbiliaceae</taxon>
        <taxon>Orbilia</taxon>
    </lineage>
</organism>
<evidence type="ECO:0000313" key="1">
    <source>
        <dbReference type="EMBL" id="TGJ66532.1"/>
    </source>
</evidence>
<proteinExistence type="predicted"/>
<dbReference type="Proteomes" id="UP000297595">
    <property type="component" value="Unassembled WGS sequence"/>
</dbReference>
<evidence type="ECO:0000313" key="2">
    <source>
        <dbReference type="Proteomes" id="UP000297595"/>
    </source>
</evidence>
<comment type="caution">
    <text evidence="1">The sequence shown here is derived from an EMBL/GenBank/DDBJ whole genome shotgun (WGS) entry which is preliminary data.</text>
</comment>
<accession>A0A7C8P6P8</accession>
<gene>
    <name evidence="1" type="ORF">EYR41_012114</name>
</gene>
<dbReference type="EMBL" id="SOZJ01000005">
    <property type="protein sequence ID" value="TGJ66532.1"/>
    <property type="molecule type" value="Genomic_DNA"/>
</dbReference>
<dbReference type="AlphaFoldDB" id="A0A7C8P6P8"/>
<reference evidence="1 2" key="1">
    <citation type="submission" date="2019-03" db="EMBL/GenBank/DDBJ databases">
        <title>Nematode-trapping fungi genome.</title>
        <authorList>
            <person name="Vidal-Diez De Ulzurrun G."/>
        </authorList>
    </citation>
    <scope>NUCLEOTIDE SEQUENCE [LARGE SCALE GENOMIC DNA]</scope>
    <source>
        <strain evidence="1 2">TWF154</strain>
    </source>
</reference>
<sequence>MYVNAEQNSGEQTGRSLLFAAEVGDYCNTSPTHSSLSPLTADRTQMSKDFRKYRRVMAVLQTKKQIRHKYHKERPGGSPSGIVGADNDTHTARQSGALPMLWISTYMTYTRC</sequence>